<dbReference type="Gene3D" id="1.10.4100.10">
    <property type="entry name" value="2-methylcitrate dehydratase PrpD"/>
    <property type="match status" value="1"/>
</dbReference>
<dbReference type="SUPFAM" id="SSF103378">
    <property type="entry name" value="2-methylcitrate dehydratase PrpD"/>
    <property type="match status" value="1"/>
</dbReference>
<dbReference type="PANTHER" id="PTHR16943:SF8">
    <property type="entry name" value="2-METHYLCITRATE DEHYDRATASE"/>
    <property type="match status" value="1"/>
</dbReference>
<dbReference type="STRING" id="440168.SAMN04487974_1246"/>
<dbReference type="InterPro" id="IPR045336">
    <property type="entry name" value="MmgE_PrpD_N"/>
</dbReference>
<dbReference type="InterPro" id="IPR005656">
    <property type="entry name" value="MmgE_PrpD"/>
</dbReference>
<dbReference type="Pfam" id="PF19305">
    <property type="entry name" value="MmgE_PrpD_C"/>
    <property type="match status" value="1"/>
</dbReference>
<proteinExistence type="inferred from homology"/>
<dbReference type="PANTHER" id="PTHR16943">
    <property type="entry name" value="2-METHYLCITRATE DEHYDRATASE-RELATED"/>
    <property type="match status" value="1"/>
</dbReference>
<dbReference type="RefSeq" id="WP_176762780.1">
    <property type="nucleotide sequence ID" value="NZ_FNCS01000024.1"/>
</dbReference>
<dbReference type="GO" id="GO:0016829">
    <property type="term" value="F:lyase activity"/>
    <property type="evidence" value="ECO:0007669"/>
    <property type="project" value="InterPro"/>
</dbReference>
<feature type="domain" description="MmgE/PrpD N-terminal" evidence="2">
    <location>
        <begin position="7"/>
        <end position="241"/>
    </location>
</feature>
<dbReference type="InterPro" id="IPR042188">
    <property type="entry name" value="MmgE/PrpD_sf_2"/>
</dbReference>
<name>A0A1G7ZYE9_9HYPH</name>
<comment type="similarity">
    <text evidence="1">Belongs to the PrpD family.</text>
</comment>
<dbReference type="Gene3D" id="3.30.1330.120">
    <property type="entry name" value="2-methylcitrate dehydratase PrpD"/>
    <property type="match status" value="1"/>
</dbReference>
<evidence type="ECO:0000259" key="3">
    <source>
        <dbReference type="Pfam" id="PF19305"/>
    </source>
</evidence>
<organism evidence="4 5">
    <name type="scientific">Pelagibacterium luteolum</name>
    <dbReference type="NCBI Taxonomy" id="440168"/>
    <lineage>
        <taxon>Bacteria</taxon>
        <taxon>Pseudomonadati</taxon>
        <taxon>Pseudomonadota</taxon>
        <taxon>Alphaproteobacteria</taxon>
        <taxon>Hyphomicrobiales</taxon>
        <taxon>Devosiaceae</taxon>
        <taxon>Pelagibacterium</taxon>
    </lineage>
</organism>
<evidence type="ECO:0000313" key="5">
    <source>
        <dbReference type="Proteomes" id="UP000199495"/>
    </source>
</evidence>
<evidence type="ECO:0000256" key="1">
    <source>
        <dbReference type="ARBA" id="ARBA00006174"/>
    </source>
</evidence>
<dbReference type="Pfam" id="PF03972">
    <property type="entry name" value="MmgE_PrpD_N"/>
    <property type="match status" value="1"/>
</dbReference>
<gene>
    <name evidence="4" type="ORF">SAMN04487974_1246</name>
</gene>
<dbReference type="InterPro" id="IPR045337">
    <property type="entry name" value="MmgE_PrpD_C"/>
</dbReference>
<reference evidence="4 5" key="1">
    <citation type="submission" date="2016-10" db="EMBL/GenBank/DDBJ databases">
        <authorList>
            <person name="de Groot N.N."/>
        </authorList>
    </citation>
    <scope>NUCLEOTIDE SEQUENCE [LARGE SCALE GENOMIC DNA]</scope>
    <source>
        <strain evidence="4 5">CGMCC 1.10267</strain>
    </source>
</reference>
<dbReference type="InterPro" id="IPR036148">
    <property type="entry name" value="MmgE/PrpD_sf"/>
</dbReference>
<sequence length="455" mass="47886">MDYASIRLGQFVSRLNSNDLPETVRVKAKLCLLDAVGCLLGGHQTPVGKTISHYAQSIRPMAPSKGVRRGHLDPATSAACHALLINALDYDDIFWKGHPGATVNGAVLSVAPILKSSGQDMIQAIVAGYEVSGRVAMSFGHTSPRKRVHGHGTWQTFGAAAATAKLLGLDPTQTAHALVIAGINAPVPSVMKTVYGESPSMAKNNFASAAHAGVSAAFMAKAGMEGPLDVFEGDTGFWTMAGAEENNAKRLAGALGRHFEITDVGFKAFSCCRIIQACAQAVKEAFGGLEKKTALSDIEMIIAAVPEIACAPPFSTPRPETMWAAQFSVPHAIIATLLKIPPGPQWFTPQTLARAANHPLTNKILLRPRRASQYHGADISLMLGENLLGGASVLIATGEAAVPLSTELLTEKFSRLATPVLTAERTNDAVRAILGLEQAPTPDALVAAIGDALIW</sequence>
<evidence type="ECO:0000259" key="2">
    <source>
        <dbReference type="Pfam" id="PF03972"/>
    </source>
</evidence>
<dbReference type="Proteomes" id="UP000199495">
    <property type="component" value="Unassembled WGS sequence"/>
</dbReference>
<feature type="domain" description="MmgE/PrpD C-terminal" evidence="3">
    <location>
        <begin position="269"/>
        <end position="428"/>
    </location>
</feature>
<evidence type="ECO:0000313" key="4">
    <source>
        <dbReference type="EMBL" id="SDH13729.1"/>
    </source>
</evidence>
<keyword evidence="5" id="KW-1185">Reference proteome</keyword>
<dbReference type="EMBL" id="FNCS01000024">
    <property type="protein sequence ID" value="SDH13729.1"/>
    <property type="molecule type" value="Genomic_DNA"/>
</dbReference>
<dbReference type="AlphaFoldDB" id="A0A1G7ZYE9"/>
<accession>A0A1G7ZYE9</accession>
<protein>
    <submittedName>
        <fullName evidence="4">2-methylcitrate dehydratase PrpD</fullName>
    </submittedName>
</protein>
<dbReference type="InterPro" id="IPR042183">
    <property type="entry name" value="MmgE/PrpD_sf_1"/>
</dbReference>